<proteinExistence type="predicted"/>
<name>A0A7H9CIC3_9BACT</name>
<gene>
    <name evidence="1" type="ORF">CINF_0593</name>
</gene>
<keyword evidence="2" id="KW-1185">Reference proteome</keyword>
<evidence type="ECO:0000313" key="2">
    <source>
        <dbReference type="Proteomes" id="UP000509414"/>
    </source>
</evidence>
<sequence>MNKIIALHSGTYYNLASLFKGAFVKYLYKTAYLAQLKADELNDGDILLVSDSLVPRHLILHKEIFRNFLKSGRTLVVCGRNDPELWLDGVEFVDLPFDFWWWLDKNKNDIQICQDDENHELFNYIKFQNLLWHFHGGYKKLKGAKSAIKSKLNDEVSIYQECEFGGGRLILTSLDPFFHHGCYFMPNASKFGEGLLNRLLGLKV</sequence>
<accession>A0A7H9CIC3</accession>
<dbReference type="Proteomes" id="UP000509414">
    <property type="component" value="Chromosome"/>
</dbReference>
<dbReference type="EMBL" id="CP049075">
    <property type="protein sequence ID" value="QLI05115.1"/>
    <property type="molecule type" value="Genomic_DNA"/>
</dbReference>
<reference evidence="1 2" key="1">
    <citation type="submission" date="2020-02" db="EMBL/GenBank/DDBJ databases">
        <title>Complete genome sequence of the novel Campylobacter species Candidatus Campylobacter infans.</title>
        <authorList>
            <person name="Duim B."/>
            <person name="Zomer A."/>
            <person name="van der Graaf L."/>
            <person name="Wagenaar J."/>
        </authorList>
    </citation>
    <scope>NUCLEOTIDE SEQUENCE [LARGE SCALE GENOMIC DNA]</scope>
    <source>
        <strain evidence="1 2">19S00001</strain>
    </source>
</reference>
<dbReference type="KEGG" id="cinf:CINF_0593"/>
<evidence type="ECO:0000313" key="1">
    <source>
        <dbReference type="EMBL" id="QLI05115.1"/>
    </source>
</evidence>
<dbReference type="RefSeq" id="WP_178696702.1">
    <property type="nucleotide sequence ID" value="NZ_CP049075.1"/>
</dbReference>
<protein>
    <submittedName>
        <fullName evidence="1">Uncharacterized protein</fullName>
    </submittedName>
</protein>
<organism evidence="1 2">
    <name type="scientific">Candidatus Campylobacter infans</name>
    <dbReference type="NCBI Taxonomy" id="2561898"/>
    <lineage>
        <taxon>Bacteria</taxon>
        <taxon>Pseudomonadati</taxon>
        <taxon>Campylobacterota</taxon>
        <taxon>Epsilonproteobacteria</taxon>
        <taxon>Campylobacterales</taxon>
        <taxon>Campylobacteraceae</taxon>
        <taxon>Campylobacter</taxon>
    </lineage>
</organism>
<dbReference type="AlphaFoldDB" id="A0A7H9CIC3"/>